<keyword evidence="3" id="KW-1185">Reference proteome</keyword>
<organism evidence="2 3">
    <name type="scientific">Sporothrix stenoceras</name>
    <dbReference type="NCBI Taxonomy" id="5173"/>
    <lineage>
        <taxon>Eukaryota</taxon>
        <taxon>Fungi</taxon>
        <taxon>Dikarya</taxon>
        <taxon>Ascomycota</taxon>
        <taxon>Pezizomycotina</taxon>
        <taxon>Sordariomycetes</taxon>
        <taxon>Sordariomycetidae</taxon>
        <taxon>Ophiostomatales</taxon>
        <taxon>Ophiostomataceae</taxon>
        <taxon>Sporothrix</taxon>
    </lineage>
</organism>
<feature type="region of interest" description="Disordered" evidence="1">
    <location>
        <begin position="364"/>
        <end position="404"/>
    </location>
</feature>
<feature type="compositionally biased region" description="Low complexity" evidence="1">
    <location>
        <begin position="274"/>
        <end position="294"/>
    </location>
</feature>
<dbReference type="EMBL" id="JAWCUI010000004">
    <property type="protein sequence ID" value="KAL1902589.1"/>
    <property type="molecule type" value="Genomic_DNA"/>
</dbReference>
<feature type="compositionally biased region" description="Basic and acidic residues" evidence="1">
    <location>
        <begin position="506"/>
        <end position="525"/>
    </location>
</feature>
<feature type="compositionally biased region" description="Polar residues" evidence="1">
    <location>
        <begin position="423"/>
        <end position="432"/>
    </location>
</feature>
<feature type="region of interest" description="Disordered" evidence="1">
    <location>
        <begin position="40"/>
        <end position="85"/>
    </location>
</feature>
<name>A0ABR3ZQ31_9PEZI</name>
<feature type="region of interest" description="Disordered" evidence="1">
    <location>
        <begin position="561"/>
        <end position="611"/>
    </location>
</feature>
<feature type="region of interest" description="Disordered" evidence="1">
    <location>
        <begin position="251"/>
        <end position="294"/>
    </location>
</feature>
<dbReference type="Proteomes" id="UP001583186">
    <property type="component" value="Unassembled WGS sequence"/>
</dbReference>
<accession>A0ABR3ZQ31</accession>
<feature type="compositionally biased region" description="Acidic residues" evidence="1">
    <location>
        <begin position="251"/>
        <end position="266"/>
    </location>
</feature>
<evidence type="ECO:0000313" key="3">
    <source>
        <dbReference type="Proteomes" id="UP001583186"/>
    </source>
</evidence>
<reference evidence="2 3" key="1">
    <citation type="journal article" date="2024" name="IMA Fungus">
        <title>IMA Genome - F19 : A genome assembly and annotation guide to empower mycologists, including annotated draft genome sequences of Ceratocystis pirilliformis, Diaporthe australafricana, Fusarium ophioides, Paecilomyces lecythidis, and Sporothrix stenoceras.</title>
        <authorList>
            <person name="Aylward J."/>
            <person name="Wilson A.M."/>
            <person name="Visagie C.M."/>
            <person name="Spraker J."/>
            <person name="Barnes I."/>
            <person name="Buitendag C."/>
            <person name="Ceriani C."/>
            <person name="Del Mar Angel L."/>
            <person name="du Plessis D."/>
            <person name="Fuchs T."/>
            <person name="Gasser K."/>
            <person name="Kramer D."/>
            <person name="Li W."/>
            <person name="Munsamy K."/>
            <person name="Piso A."/>
            <person name="Price J.L."/>
            <person name="Sonnekus B."/>
            <person name="Thomas C."/>
            <person name="van der Nest A."/>
            <person name="van Dijk A."/>
            <person name="van Heerden A."/>
            <person name="van Vuuren N."/>
            <person name="Yilmaz N."/>
            <person name="Duong T.A."/>
            <person name="van der Merwe N.A."/>
            <person name="Wingfield M.J."/>
            <person name="Wingfield B.D."/>
        </authorList>
    </citation>
    <scope>NUCLEOTIDE SEQUENCE [LARGE SCALE GENOMIC DNA]</scope>
    <source>
        <strain evidence="2 3">CMW 5346</strain>
    </source>
</reference>
<evidence type="ECO:0000313" key="2">
    <source>
        <dbReference type="EMBL" id="KAL1902589.1"/>
    </source>
</evidence>
<protein>
    <submittedName>
        <fullName evidence="2">Uncharacterized protein</fullName>
    </submittedName>
</protein>
<feature type="region of interest" description="Disordered" evidence="1">
    <location>
        <begin position="423"/>
        <end position="529"/>
    </location>
</feature>
<evidence type="ECO:0000256" key="1">
    <source>
        <dbReference type="SAM" id="MobiDB-lite"/>
    </source>
</evidence>
<feature type="compositionally biased region" description="Low complexity" evidence="1">
    <location>
        <begin position="68"/>
        <end position="80"/>
    </location>
</feature>
<feature type="region of interest" description="Disordered" evidence="1">
    <location>
        <begin position="777"/>
        <end position="851"/>
    </location>
</feature>
<comment type="caution">
    <text evidence="2">The sequence shown here is derived from an EMBL/GenBank/DDBJ whole genome shotgun (WGS) entry which is preliminary data.</text>
</comment>
<gene>
    <name evidence="2" type="ORF">Sste5346_001031</name>
</gene>
<feature type="region of interest" description="Disordered" evidence="1">
    <location>
        <begin position="890"/>
        <end position="914"/>
    </location>
</feature>
<sequence>MSTEVGVAARPSASLTDDELHLMMEYEKIVKLSESITSGKHPRIKIPTHLAPASSNLPARPDKRSGRNTNTKAASKAAASQGANGTTFEAETPAAHLGDNLVAFGQNSELSVGTAATASLPRLGATSGIRPVSPSVVSLEEIPLQRARVEALLREPSNRRGNVKMDEAQADFMIGDVFVRGRELEKTFTPPPVAILSQDAITNLGGASAKSKANVVSSAAADSGDEQTFYSSNFSTPEFALTSRVLAESDNDDMSMEDGSDYEPELDVIPPPGQTAQQTAQNTVPQPDSTALQQAPADQLAAALSQLSGQAPADFLTSLIAANIDPASLCMPVPPQASVNPTPAQIQQAAVAALSAWPGLAGASQTVGGGNGSSATSVHQRVAAGNPQPSSPFVRTHDLSPVAPQPAHISSLAVASHLPLSIDGQSGSQGTPAQVAMLRQGEASQSSPDNSPYIDGRAADKGKGKKRNVGKRKADVAPSSPYIKPEPRSPSPILAPPAQQRPPKRQKQDARPPPREVVYRRHEDEYSPTMQAAPYGTARVARDPRAPIIYERVDRGGRYVQSRAAAPTRRASVQRYEEQRNLEGGYEQSSPSYAPSYPARPPSRQYAAAPGQPNLRPVRAATHALVETSSGYPAHATADYDGSGRMSVRPLAMAPPPRERIVVDEFGREYYEPVPPAPRPQQQVVETVAYDPNLAYERPASRQHQIRHDARYGSQAPQPVYDDEEVVYRRTSPVFAAPRRVVTQPEYVAREYAGYPRREFSARPPSQYPAAAPERGYMVEEAPPPPGYLARASTARPPDAARYEAPPPGRYVERVGSVRPSGSAVYQGYAGGPEDGQQHMYSGPAGGAYIEDHRGPHEVIREYSVRPEPHVVVHGEYGARPGPAPPYYAEQPQYVMGGPPAPQEYGYPDERGQY</sequence>
<proteinExistence type="predicted"/>